<dbReference type="RefSeq" id="XP_013899811.1">
    <property type="nucleotide sequence ID" value="XM_014044357.1"/>
</dbReference>
<protein>
    <submittedName>
        <fullName evidence="2">Uncharacterized protein</fullName>
    </submittedName>
</protein>
<dbReference type="Proteomes" id="UP000054498">
    <property type="component" value="Unassembled WGS sequence"/>
</dbReference>
<feature type="non-terminal residue" evidence="2">
    <location>
        <position position="91"/>
    </location>
</feature>
<dbReference type="GeneID" id="25740047"/>
<dbReference type="OrthoDB" id="1933717at2759"/>
<evidence type="ECO:0000256" key="1">
    <source>
        <dbReference type="SAM" id="MobiDB-lite"/>
    </source>
</evidence>
<dbReference type="SUPFAM" id="SSF51735">
    <property type="entry name" value="NAD(P)-binding Rossmann-fold domains"/>
    <property type="match status" value="1"/>
</dbReference>
<keyword evidence="3" id="KW-1185">Reference proteome</keyword>
<feature type="compositionally biased region" description="Low complexity" evidence="1">
    <location>
        <begin position="10"/>
        <end position="19"/>
    </location>
</feature>
<name>A0A0D2MJJ5_9CHLO</name>
<proteinExistence type="predicted"/>
<evidence type="ECO:0000313" key="2">
    <source>
        <dbReference type="EMBL" id="KIZ00792.1"/>
    </source>
</evidence>
<gene>
    <name evidence="2" type="ORF">MNEG_7171</name>
</gene>
<accession>A0A0D2MJJ5</accession>
<organism evidence="2 3">
    <name type="scientific">Monoraphidium neglectum</name>
    <dbReference type="NCBI Taxonomy" id="145388"/>
    <lineage>
        <taxon>Eukaryota</taxon>
        <taxon>Viridiplantae</taxon>
        <taxon>Chlorophyta</taxon>
        <taxon>core chlorophytes</taxon>
        <taxon>Chlorophyceae</taxon>
        <taxon>CS clade</taxon>
        <taxon>Sphaeropleales</taxon>
        <taxon>Selenastraceae</taxon>
        <taxon>Monoraphidium</taxon>
    </lineage>
</organism>
<dbReference type="AlphaFoldDB" id="A0A0D2MJJ5"/>
<reference evidence="2 3" key="1">
    <citation type="journal article" date="2013" name="BMC Genomics">
        <title>Reconstruction of the lipid metabolism for the microalga Monoraphidium neglectum from its genome sequence reveals characteristics suitable for biofuel production.</title>
        <authorList>
            <person name="Bogen C."/>
            <person name="Al-Dilaimi A."/>
            <person name="Albersmeier A."/>
            <person name="Wichmann J."/>
            <person name="Grundmann M."/>
            <person name="Rupp O."/>
            <person name="Lauersen K.J."/>
            <person name="Blifernez-Klassen O."/>
            <person name="Kalinowski J."/>
            <person name="Goesmann A."/>
            <person name="Mussgnug J.H."/>
            <person name="Kruse O."/>
        </authorList>
    </citation>
    <scope>NUCLEOTIDE SEQUENCE [LARGE SCALE GENOMIC DNA]</scope>
    <source>
        <strain evidence="2 3">SAG 48.87</strain>
    </source>
</reference>
<dbReference type="STRING" id="145388.A0A0D2MJJ5"/>
<sequence length="91" mass="9143">MLRKGVSGNAAARGSTRAAAADRRPIIAAAAGAHAPPAAVLTGASGGIGRVTALLLCSKGWKVFAGVLNEAEAEEMRLLHASIEPLVLDVT</sequence>
<dbReference type="KEGG" id="mng:MNEG_7171"/>
<dbReference type="InterPro" id="IPR036291">
    <property type="entry name" value="NAD(P)-bd_dom_sf"/>
</dbReference>
<feature type="region of interest" description="Disordered" evidence="1">
    <location>
        <begin position="1"/>
        <end position="20"/>
    </location>
</feature>
<dbReference type="Gene3D" id="3.40.50.720">
    <property type="entry name" value="NAD(P)-binding Rossmann-like Domain"/>
    <property type="match status" value="1"/>
</dbReference>
<dbReference type="EMBL" id="KK101465">
    <property type="protein sequence ID" value="KIZ00792.1"/>
    <property type="molecule type" value="Genomic_DNA"/>
</dbReference>
<evidence type="ECO:0000313" key="3">
    <source>
        <dbReference type="Proteomes" id="UP000054498"/>
    </source>
</evidence>